<dbReference type="EC" id="1.-.-.-" evidence="3"/>
<dbReference type="EMBL" id="JBHTKH010000026">
    <property type="protein sequence ID" value="MFD1056781.1"/>
    <property type="molecule type" value="Genomic_DNA"/>
</dbReference>
<dbReference type="InterPro" id="IPR018713">
    <property type="entry name" value="MPAB/Lcp_cat_dom"/>
</dbReference>
<comment type="caution">
    <text evidence="3">The sequence shown here is derived from an EMBL/GenBank/DDBJ whole genome shotgun (WGS) entry which is preliminary data.</text>
</comment>
<dbReference type="RefSeq" id="WP_386054919.1">
    <property type="nucleotide sequence ID" value="NZ_JBHTKH010000026.1"/>
</dbReference>
<dbReference type="GO" id="GO:0016491">
    <property type="term" value="F:oxidoreductase activity"/>
    <property type="evidence" value="ECO:0007669"/>
    <property type="project" value="UniProtKB-KW"/>
</dbReference>
<keyword evidence="4" id="KW-1185">Reference proteome</keyword>
<feature type="region of interest" description="Disordered" evidence="1">
    <location>
        <begin position="286"/>
        <end position="328"/>
    </location>
</feature>
<evidence type="ECO:0000259" key="2">
    <source>
        <dbReference type="Pfam" id="PF09995"/>
    </source>
</evidence>
<evidence type="ECO:0000256" key="1">
    <source>
        <dbReference type="SAM" id="MobiDB-lite"/>
    </source>
</evidence>
<name>A0ABW3N1T9_9MICO</name>
<feature type="compositionally biased region" description="Low complexity" evidence="1">
    <location>
        <begin position="308"/>
        <end position="321"/>
    </location>
</feature>
<proteinExistence type="predicted"/>
<dbReference type="Pfam" id="PF09995">
    <property type="entry name" value="MPAB_Lcp_cat"/>
    <property type="match status" value="1"/>
</dbReference>
<organism evidence="3 4">
    <name type="scientific">Terrabacter terrigena</name>
    <dbReference type="NCBI Taxonomy" id="574718"/>
    <lineage>
        <taxon>Bacteria</taxon>
        <taxon>Bacillati</taxon>
        <taxon>Actinomycetota</taxon>
        <taxon>Actinomycetes</taxon>
        <taxon>Micrococcales</taxon>
        <taxon>Intrasporangiaceae</taxon>
        <taxon>Terrabacter</taxon>
    </lineage>
</organism>
<keyword evidence="3" id="KW-0560">Oxidoreductase</keyword>
<feature type="domain" description="ER-bound oxygenase mpaB/mpaB'/Rubber oxygenase catalytic" evidence="2">
    <location>
        <begin position="50"/>
        <end position="266"/>
    </location>
</feature>
<evidence type="ECO:0000313" key="4">
    <source>
        <dbReference type="Proteomes" id="UP001597046"/>
    </source>
</evidence>
<reference evidence="4" key="1">
    <citation type="journal article" date="2019" name="Int. J. Syst. Evol. Microbiol.">
        <title>The Global Catalogue of Microorganisms (GCM) 10K type strain sequencing project: providing services to taxonomists for standard genome sequencing and annotation.</title>
        <authorList>
            <consortium name="The Broad Institute Genomics Platform"/>
            <consortium name="The Broad Institute Genome Sequencing Center for Infectious Disease"/>
            <person name="Wu L."/>
            <person name="Ma J."/>
        </authorList>
    </citation>
    <scope>NUCLEOTIDE SEQUENCE [LARGE SCALE GENOMIC DNA]</scope>
    <source>
        <strain evidence="4">CCUG 57508</strain>
    </source>
</reference>
<protein>
    <submittedName>
        <fullName evidence="3">Oxygenase MpaB family protein</fullName>
        <ecNumber evidence="3">1.-.-.-</ecNumber>
    </submittedName>
</protein>
<accession>A0ABW3N1T9</accession>
<dbReference type="PANTHER" id="PTHR36151:SF3">
    <property type="entry name" value="ER-BOUND OXYGENASE MPAB_MPAB'_RUBBER OXYGENASE CATALYTIC DOMAIN-CONTAINING PROTEIN"/>
    <property type="match status" value="1"/>
</dbReference>
<gene>
    <name evidence="3" type="ORF">ACFQ2V_20945</name>
</gene>
<sequence>MSSATGARLVQRQLGRMLRSKVAGDDAPASAQRIWSARGERWFTAADPVWRVHAEASMFPAGVTSLLLQSLHPLAMAGVAGHSGYKGDPWGRLQRTSHYLATTTFGTVEHAEEAIAAVRSIHTRVRGKAPDGRPYRADDPHLLMWVHAAEIDSFLRAFQAFAATPLTPDEADVYVTQAGIPAARLGVVDPPTSVDGLREVLDAYRPELEATPAAREAARFLLLNPPLPLYARPGYATIASGGVSLLPGWARDMLGIPLPGVVSTLVARPLGHLGTAAVRWGMAGLAERRPSDSPESPDTPDSPDSPDHPGSPGHPDGSGDPVGEKAAL</sequence>
<dbReference type="PANTHER" id="PTHR36151">
    <property type="entry name" value="BLR2777 PROTEIN"/>
    <property type="match status" value="1"/>
</dbReference>
<dbReference type="Proteomes" id="UP001597046">
    <property type="component" value="Unassembled WGS sequence"/>
</dbReference>
<evidence type="ECO:0000313" key="3">
    <source>
        <dbReference type="EMBL" id="MFD1056781.1"/>
    </source>
</evidence>